<keyword evidence="1" id="KW-1133">Transmembrane helix</keyword>
<comment type="caution">
    <text evidence="2">The sequence shown here is derived from an EMBL/GenBank/DDBJ whole genome shotgun (WGS) entry which is preliminary data.</text>
</comment>
<keyword evidence="3" id="KW-1185">Reference proteome</keyword>
<dbReference type="AlphaFoldDB" id="A0A7Y6IA58"/>
<dbReference type="EMBL" id="JABWGN010000008">
    <property type="protein sequence ID" value="NUW33938.1"/>
    <property type="molecule type" value="Genomic_DNA"/>
</dbReference>
<evidence type="ECO:0000313" key="2">
    <source>
        <dbReference type="EMBL" id="NUW33938.1"/>
    </source>
</evidence>
<keyword evidence="1" id="KW-0812">Transmembrane</keyword>
<sequence length="459" mass="49396">MHETVYLSSRGWRHFADDDAPVLGLSLPGPARVAAHVLFVACALLAVVVPGWRWTPALALAALSLVAASFPKRLPNHFAVAWFMLLAFTADRALGLSPEHRGGPGDPYALRLVQQFTIITYLAAGLHKLNRDYFDPRLSCGSGLLTEYALRLGVSPRRMPRRLPVALSAGAVVAEFGAAAGLALGVRTVWVIAAAVVMHAIFGFAGHAQFSLIMLGGLLAFVDVESLSPLSLPGLCALLAGSGVVAATLGGFRGFRLRQVALLDNVVVAGACLWCLLTVLGPGAGEARGTWAVPFALAPYVTSCLVLLYLVNCLAPYLGLKFDFSMAMFSNLRPDRRSHFFLPMPRHGLMPRYFEISGLGGPGTDGRAGTAELLTELFPDVYTHRYSAGYVHAAVRRLRHRFEPGAEVYLRCVDSSTREVHRLPVGLPAGAAPGFLRGRERFSLYPYALPLRPSLPLCC</sequence>
<feature type="transmembrane region" description="Helical" evidence="1">
    <location>
        <begin position="261"/>
        <end position="280"/>
    </location>
</feature>
<keyword evidence="1" id="KW-0472">Membrane</keyword>
<feature type="transmembrane region" description="Helical" evidence="1">
    <location>
        <begin position="300"/>
        <end position="320"/>
    </location>
</feature>
<accession>A0A7Y6IA58</accession>
<evidence type="ECO:0000256" key="1">
    <source>
        <dbReference type="SAM" id="Phobius"/>
    </source>
</evidence>
<organism evidence="2 3">
    <name type="scientific">Nonomuraea montanisoli</name>
    <dbReference type="NCBI Taxonomy" id="2741721"/>
    <lineage>
        <taxon>Bacteria</taxon>
        <taxon>Bacillati</taxon>
        <taxon>Actinomycetota</taxon>
        <taxon>Actinomycetes</taxon>
        <taxon>Streptosporangiales</taxon>
        <taxon>Streptosporangiaceae</taxon>
        <taxon>Nonomuraea</taxon>
    </lineage>
</organism>
<evidence type="ECO:0000313" key="3">
    <source>
        <dbReference type="Proteomes" id="UP000586042"/>
    </source>
</evidence>
<protein>
    <recommendedName>
        <fullName evidence="4">HTTM domain-containing protein</fullName>
    </recommendedName>
</protein>
<evidence type="ECO:0008006" key="4">
    <source>
        <dbReference type="Google" id="ProtNLM"/>
    </source>
</evidence>
<feature type="transmembrane region" description="Helical" evidence="1">
    <location>
        <begin position="31"/>
        <end position="49"/>
    </location>
</feature>
<reference evidence="2 3" key="1">
    <citation type="submission" date="2020-06" db="EMBL/GenBank/DDBJ databases">
        <title>Nonomuraea sp. SMC257, a novel actinomycete isolated from soil.</title>
        <authorList>
            <person name="Chanama M."/>
        </authorList>
    </citation>
    <scope>NUCLEOTIDE SEQUENCE [LARGE SCALE GENOMIC DNA]</scope>
    <source>
        <strain evidence="2 3">SMC257</strain>
    </source>
</reference>
<name>A0A7Y6IA58_9ACTN</name>
<gene>
    <name evidence="2" type="ORF">HTZ77_21245</name>
</gene>
<feature type="transmembrane region" description="Helical" evidence="1">
    <location>
        <begin position="165"/>
        <end position="184"/>
    </location>
</feature>
<feature type="transmembrane region" description="Helical" evidence="1">
    <location>
        <begin position="230"/>
        <end position="249"/>
    </location>
</feature>
<dbReference type="Proteomes" id="UP000586042">
    <property type="component" value="Unassembled WGS sequence"/>
</dbReference>
<proteinExistence type="predicted"/>
<dbReference type="RefSeq" id="WP_175591397.1">
    <property type="nucleotide sequence ID" value="NZ_JABWGN010000008.1"/>
</dbReference>